<feature type="transmembrane region" description="Helical" evidence="10">
    <location>
        <begin position="202"/>
        <end position="223"/>
    </location>
</feature>
<protein>
    <recommendedName>
        <fullName evidence="11">Cation/H+ exchanger transmembrane domain-containing protein</fullName>
    </recommendedName>
</protein>
<evidence type="ECO:0000256" key="7">
    <source>
        <dbReference type="ARBA" id="ARBA00023065"/>
    </source>
</evidence>
<evidence type="ECO:0000313" key="12">
    <source>
        <dbReference type="EMBL" id="OEU09682.1"/>
    </source>
</evidence>
<name>A0A1E7EUW8_9STRA</name>
<feature type="non-terminal residue" evidence="12">
    <location>
        <position position="464"/>
    </location>
</feature>
<feature type="transmembrane region" description="Helical" evidence="10">
    <location>
        <begin position="130"/>
        <end position="150"/>
    </location>
</feature>
<feature type="transmembrane region" description="Helical" evidence="10">
    <location>
        <begin position="88"/>
        <end position="106"/>
    </location>
</feature>
<dbReference type="InterPro" id="IPR006153">
    <property type="entry name" value="Cation/H_exchanger_TM"/>
</dbReference>
<evidence type="ECO:0000256" key="10">
    <source>
        <dbReference type="SAM" id="Phobius"/>
    </source>
</evidence>
<feature type="transmembrane region" description="Helical" evidence="10">
    <location>
        <begin position="341"/>
        <end position="358"/>
    </location>
</feature>
<evidence type="ECO:0000256" key="3">
    <source>
        <dbReference type="ARBA" id="ARBA00022475"/>
    </source>
</evidence>
<evidence type="ECO:0000256" key="4">
    <source>
        <dbReference type="ARBA" id="ARBA00022692"/>
    </source>
</evidence>
<dbReference type="GO" id="GO:0051453">
    <property type="term" value="P:regulation of intracellular pH"/>
    <property type="evidence" value="ECO:0007669"/>
    <property type="project" value="TreeGrafter"/>
</dbReference>
<proteinExistence type="predicted"/>
<keyword evidence="4 10" id="KW-0812">Transmembrane</keyword>
<dbReference type="Gene3D" id="6.10.140.1330">
    <property type="match status" value="1"/>
</dbReference>
<dbReference type="GO" id="GO:0015385">
    <property type="term" value="F:sodium:proton antiporter activity"/>
    <property type="evidence" value="ECO:0007669"/>
    <property type="project" value="InterPro"/>
</dbReference>
<dbReference type="KEGG" id="fcy:FRACYDRAFT_194728"/>
<accession>A0A1E7EUW8</accession>
<dbReference type="Proteomes" id="UP000095751">
    <property type="component" value="Unassembled WGS sequence"/>
</dbReference>
<dbReference type="InParanoid" id="A0A1E7EUW8"/>
<keyword evidence="5 10" id="KW-1133">Transmembrane helix</keyword>
<feature type="transmembrane region" description="Helical" evidence="10">
    <location>
        <begin position="413"/>
        <end position="434"/>
    </location>
</feature>
<dbReference type="GO" id="GO:0015386">
    <property type="term" value="F:potassium:proton antiporter activity"/>
    <property type="evidence" value="ECO:0007669"/>
    <property type="project" value="TreeGrafter"/>
</dbReference>
<feature type="transmembrane region" description="Helical" evidence="10">
    <location>
        <begin position="162"/>
        <end position="190"/>
    </location>
</feature>
<dbReference type="PANTHER" id="PTHR10110">
    <property type="entry name" value="SODIUM/HYDROGEN EXCHANGER"/>
    <property type="match status" value="1"/>
</dbReference>
<dbReference type="GO" id="GO:0098719">
    <property type="term" value="P:sodium ion import across plasma membrane"/>
    <property type="evidence" value="ECO:0007669"/>
    <property type="project" value="TreeGrafter"/>
</dbReference>
<evidence type="ECO:0000256" key="8">
    <source>
        <dbReference type="ARBA" id="ARBA00023136"/>
    </source>
</evidence>
<keyword evidence="2" id="KW-0813">Transport</keyword>
<keyword evidence="8 10" id="KW-0472">Membrane</keyword>
<feature type="domain" description="Cation/H+ exchanger transmembrane" evidence="11">
    <location>
        <begin position="77"/>
        <end position="462"/>
    </location>
</feature>
<dbReference type="GO" id="GO:0005886">
    <property type="term" value="C:plasma membrane"/>
    <property type="evidence" value="ECO:0007669"/>
    <property type="project" value="UniProtKB-SubCell"/>
</dbReference>
<keyword evidence="3" id="KW-1003">Cell membrane</keyword>
<organism evidence="12 13">
    <name type="scientific">Fragilariopsis cylindrus CCMP1102</name>
    <dbReference type="NCBI Taxonomy" id="635003"/>
    <lineage>
        <taxon>Eukaryota</taxon>
        <taxon>Sar</taxon>
        <taxon>Stramenopiles</taxon>
        <taxon>Ochrophyta</taxon>
        <taxon>Bacillariophyta</taxon>
        <taxon>Bacillariophyceae</taxon>
        <taxon>Bacillariophycidae</taxon>
        <taxon>Bacillariales</taxon>
        <taxon>Bacillariaceae</taxon>
        <taxon>Fragilariopsis</taxon>
    </lineage>
</organism>
<evidence type="ECO:0000256" key="6">
    <source>
        <dbReference type="ARBA" id="ARBA00023053"/>
    </source>
</evidence>
<dbReference type="InterPro" id="IPR018422">
    <property type="entry name" value="Cation/H_exchanger_CPA1"/>
</dbReference>
<feature type="transmembrane region" description="Helical" evidence="10">
    <location>
        <begin position="64"/>
        <end position="81"/>
    </location>
</feature>
<reference evidence="12 13" key="1">
    <citation type="submission" date="2016-09" db="EMBL/GenBank/DDBJ databases">
        <title>Extensive genetic diversity and differential bi-allelic expression allows diatom success in the polar Southern Ocean.</title>
        <authorList>
            <consortium name="DOE Joint Genome Institute"/>
            <person name="Mock T."/>
            <person name="Otillar R.P."/>
            <person name="Strauss J."/>
            <person name="Dupont C."/>
            <person name="Frickenhaus S."/>
            <person name="Maumus F."/>
            <person name="Mcmullan M."/>
            <person name="Sanges R."/>
            <person name="Schmutz J."/>
            <person name="Toseland A."/>
            <person name="Valas R."/>
            <person name="Veluchamy A."/>
            <person name="Ward B.J."/>
            <person name="Allen A."/>
            <person name="Barry K."/>
            <person name="Falciatore A."/>
            <person name="Ferrante M."/>
            <person name="Fortunato A.E."/>
            <person name="Gloeckner G."/>
            <person name="Gruber A."/>
            <person name="Hipkin R."/>
            <person name="Janech M."/>
            <person name="Kroth P."/>
            <person name="Leese F."/>
            <person name="Lindquist E."/>
            <person name="Lyon B.R."/>
            <person name="Martin J."/>
            <person name="Mayer C."/>
            <person name="Parker M."/>
            <person name="Quesneville H."/>
            <person name="Raymond J."/>
            <person name="Uhlig C."/>
            <person name="Valentin K.U."/>
            <person name="Worden A.Z."/>
            <person name="Armbrust E.V."/>
            <person name="Bowler C."/>
            <person name="Green B."/>
            <person name="Moulton V."/>
            <person name="Van Oosterhout C."/>
            <person name="Grigoriev I."/>
        </authorList>
    </citation>
    <scope>NUCLEOTIDE SEQUENCE [LARGE SCALE GENOMIC DNA]</scope>
    <source>
        <strain evidence="12 13">CCMP1102</strain>
    </source>
</reference>
<sequence length="464" mass="50770">MTKNNTTANAITNTNTNITNITDTNTTIIDTNTNTNTTITQPPVLESGGDIVQRPSNAVAADSILYPWFIQLLGCCSLFVLTRFNCPIPYAAIMFIWGAIFGIIASTNEEDAIYEDAADSDNRNYIQDSITAWINIDSATLLLVFLPGLIFKDAVEIPINLFQVAIVQIWILSFPMVLVGTAITGVVAMYCLPYESNDPDVYGIWSWLTLGAILASTDPIAVSSVLKTAGASPRLVMHISGESLLNDGSSYVFFTIAANKWYQDLGLTPNVTYDTAWEWTGYFFQMSLGGSLMGMVFGFGLLGVLWELDRRMEKDFDIVQVVMGLTAAYLCYYVCDQMLTMSGVVATVALGVVVNRFGRGMINDEGLMSSYLALADFLLNTLLFALGGTIWGAASFSEYRSARITSTDIGWLLVFYILCFVIRFIQVGLFYPIISRIGLKSNWKEGVFLAYGGLHGSVGVALGL</sequence>
<evidence type="ECO:0000313" key="13">
    <source>
        <dbReference type="Proteomes" id="UP000095751"/>
    </source>
</evidence>
<dbReference type="Pfam" id="PF00999">
    <property type="entry name" value="Na_H_Exchanger"/>
    <property type="match status" value="1"/>
</dbReference>
<dbReference type="AlphaFoldDB" id="A0A1E7EUW8"/>
<evidence type="ECO:0000256" key="2">
    <source>
        <dbReference type="ARBA" id="ARBA00022448"/>
    </source>
</evidence>
<comment type="subcellular location">
    <subcellularLocation>
        <location evidence="1">Cell membrane</location>
        <topology evidence="1">Multi-pass membrane protein</topology>
    </subcellularLocation>
</comment>
<evidence type="ECO:0000256" key="5">
    <source>
        <dbReference type="ARBA" id="ARBA00022989"/>
    </source>
</evidence>
<dbReference type="PANTHER" id="PTHR10110:SF86">
    <property type="entry name" value="SODIUM_HYDROGEN EXCHANGER 7"/>
    <property type="match status" value="1"/>
</dbReference>
<evidence type="ECO:0000259" key="11">
    <source>
        <dbReference type="Pfam" id="PF00999"/>
    </source>
</evidence>
<dbReference type="EMBL" id="KV784374">
    <property type="protein sequence ID" value="OEU09682.1"/>
    <property type="molecule type" value="Genomic_DNA"/>
</dbReference>
<dbReference type="OrthoDB" id="441412at2759"/>
<feature type="transmembrane region" description="Helical" evidence="10">
    <location>
        <begin position="370"/>
        <end position="393"/>
    </location>
</feature>
<evidence type="ECO:0000256" key="9">
    <source>
        <dbReference type="ARBA" id="ARBA00023201"/>
    </source>
</evidence>
<feature type="transmembrane region" description="Helical" evidence="10">
    <location>
        <begin position="282"/>
        <end position="306"/>
    </location>
</feature>
<keyword evidence="6" id="KW-0915">Sodium</keyword>
<keyword evidence="9" id="KW-0739">Sodium transport</keyword>
<gene>
    <name evidence="12" type="ORF">FRACYDRAFT_194728</name>
</gene>
<keyword evidence="7" id="KW-0406">Ion transport</keyword>
<keyword evidence="13" id="KW-1185">Reference proteome</keyword>
<feature type="transmembrane region" description="Helical" evidence="10">
    <location>
        <begin position="318"/>
        <end position="335"/>
    </location>
</feature>
<evidence type="ECO:0000256" key="1">
    <source>
        <dbReference type="ARBA" id="ARBA00004651"/>
    </source>
</evidence>